<proteinExistence type="predicted"/>
<sequence length="240" mass="25283">MPGENPDADVRASESADPASTRTGGRRLLTLLVPGGVFLLSGASLVVYVLTGAPMALVLALLVVLGVGAVAVTLRGEPERRRAWSIRVRVGVPVGLAATVLYDLSRWALVSLAGLHVSPFTAFPLFGQALVGEGASGAVWGWGVAFHLLNGVAFGIAYTVWFGHRPVWAGIAFALGLEAFMLAIYPGWLDIRALQEFTQMSVLGHLVYGTALGVGARWLLRRGAARGAERSGSTPREAVR</sequence>
<gene>
    <name evidence="3" type="ORF">FHR80_004420</name>
</gene>
<feature type="transmembrane region" description="Helical" evidence="2">
    <location>
        <begin position="200"/>
        <end position="220"/>
    </location>
</feature>
<dbReference type="RefSeq" id="WP_183298181.1">
    <property type="nucleotide sequence ID" value="NZ_JACHVX010000010.1"/>
</dbReference>
<reference evidence="3 4" key="2">
    <citation type="submission" date="2020-08" db="EMBL/GenBank/DDBJ databases">
        <authorList>
            <person name="Partida-Martinez L."/>
            <person name="Huntemann M."/>
            <person name="Clum A."/>
            <person name="Wang J."/>
            <person name="Palaniappan K."/>
            <person name="Ritter S."/>
            <person name="Chen I.-M."/>
            <person name="Stamatis D."/>
            <person name="Reddy T."/>
            <person name="O'Malley R."/>
            <person name="Daum C."/>
            <person name="Shapiro N."/>
            <person name="Ivanova N."/>
            <person name="Kyrpides N."/>
            <person name="Woyke T."/>
        </authorList>
    </citation>
    <scope>NUCLEOTIDE SEQUENCE [LARGE SCALE GENOMIC DNA]</scope>
    <source>
        <strain evidence="3 4">RAS26</strain>
    </source>
</reference>
<feature type="transmembrane region" description="Helical" evidence="2">
    <location>
        <begin position="167"/>
        <end position="188"/>
    </location>
</feature>
<dbReference type="AlphaFoldDB" id="A0A7W4UJT4"/>
<evidence type="ECO:0000256" key="1">
    <source>
        <dbReference type="SAM" id="MobiDB-lite"/>
    </source>
</evidence>
<feature type="transmembrane region" description="Helical" evidence="2">
    <location>
        <begin position="28"/>
        <end position="50"/>
    </location>
</feature>
<keyword evidence="2" id="KW-1133">Transmembrane helix</keyword>
<feature type="transmembrane region" description="Helical" evidence="2">
    <location>
        <begin position="56"/>
        <end position="74"/>
    </location>
</feature>
<dbReference type="Proteomes" id="UP000518206">
    <property type="component" value="Unassembled WGS sequence"/>
</dbReference>
<accession>A0A7W4UJT4</accession>
<reference evidence="3 4" key="1">
    <citation type="submission" date="2020-08" db="EMBL/GenBank/DDBJ databases">
        <title>The Agave Microbiome: Exploring the role of microbial communities in plant adaptations to desert environments.</title>
        <authorList>
            <person name="Partida-Martinez L.P."/>
        </authorList>
    </citation>
    <scope>NUCLEOTIDE SEQUENCE [LARGE SCALE GENOMIC DNA]</scope>
    <source>
        <strain evidence="3 4">RAS26</strain>
    </source>
</reference>
<organism evidence="3 4">
    <name type="scientific">Cellulomonas cellasea</name>
    <dbReference type="NCBI Taxonomy" id="43670"/>
    <lineage>
        <taxon>Bacteria</taxon>
        <taxon>Bacillati</taxon>
        <taxon>Actinomycetota</taxon>
        <taxon>Actinomycetes</taxon>
        <taxon>Micrococcales</taxon>
        <taxon>Cellulomonadaceae</taxon>
        <taxon>Cellulomonas</taxon>
    </lineage>
</organism>
<protein>
    <submittedName>
        <fullName evidence="3">Uncharacterized protein</fullName>
    </submittedName>
</protein>
<evidence type="ECO:0000313" key="3">
    <source>
        <dbReference type="EMBL" id="MBB2925476.1"/>
    </source>
</evidence>
<feature type="transmembrane region" description="Helical" evidence="2">
    <location>
        <begin position="108"/>
        <end position="127"/>
    </location>
</feature>
<evidence type="ECO:0000256" key="2">
    <source>
        <dbReference type="SAM" id="Phobius"/>
    </source>
</evidence>
<dbReference type="EMBL" id="JACHVX010000010">
    <property type="protein sequence ID" value="MBB2925476.1"/>
    <property type="molecule type" value="Genomic_DNA"/>
</dbReference>
<feature type="region of interest" description="Disordered" evidence="1">
    <location>
        <begin position="1"/>
        <end position="22"/>
    </location>
</feature>
<keyword evidence="2" id="KW-0472">Membrane</keyword>
<name>A0A7W4UJT4_9CELL</name>
<feature type="transmembrane region" description="Helical" evidence="2">
    <location>
        <begin position="139"/>
        <end position="161"/>
    </location>
</feature>
<keyword evidence="2" id="KW-0812">Transmembrane</keyword>
<comment type="caution">
    <text evidence="3">The sequence shown here is derived from an EMBL/GenBank/DDBJ whole genome shotgun (WGS) entry which is preliminary data.</text>
</comment>
<evidence type="ECO:0000313" key="4">
    <source>
        <dbReference type="Proteomes" id="UP000518206"/>
    </source>
</evidence>